<keyword evidence="1" id="KW-0175">Coiled coil</keyword>
<sequence length="654" mass="77867">MASDLTSFLLFSSNNPNSQLNFFNQFNVSNNYFQKEKEKLKEKEKEKTKRKEKENNEIKKEENKQQQMEDLVKPEDERNYSRIYEQIEFSKKDFQNLKVTQRKQTEYLKNMIKNQENKRQSLLKQKSDLCLELRTLNVLIRSESFQNHFKDQNLTKTGASTKTQNNIEEYTTLLNQVDSLKRIKKVLDKKEKGMKKEKESLNEELITNLEKSVYNFLIKNDEANNLEQLKRVQLKNKLFKQLQNVQKCNEQKICWSEKYSITKSDLGKRMQNQKSKEQKLLKELSIQKQKTQKIRNLALNSSIQFEQSLHVFDAKISWLNNTKSLLLKKISSSKTESLPSSTSSSSLSQQELNSKSFKSKSILFNKNDCRINDDFNSFASNLKFNLCLDNSQSNELFQIRKNKEIGKKKFLIKEIDKLKKKKLELEKQISNFQLNHENVLDQIKKISDHNDKLNSLTNKLKNENLLLINKQNQLTNLNNEISENEKKIENFKNQINKNNQIILKYKNEEDYANGKLPIEQEEQIEELERRLEELQSKESQLRKSSKKERWKVEKAIFKQRRENGLLLKRKNELLLKNPNSDQNNLNNEFENKNKNELINFKTNINQFLSEIFEIMKMPKKEENDFQINDIEKYFNILSHSYSEKIKELKILKQK</sequence>
<feature type="compositionally biased region" description="Basic and acidic residues" evidence="2">
    <location>
        <begin position="37"/>
        <end position="64"/>
    </location>
</feature>
<keyword evidence="4" id="KW-1185">Reference proteome</keyword>
<protein>
    <submittedName>
        <fullName evidence="3">Uncharacterized protein</fullName>
    </submittedName>
</protein>
<dbReference type="EMBL" id="JAOAOG010000028">
    <property type="protein sequence ID" value="KAJ6253680.1"/>
    <property type="molecule type" value="Genomic_DNA"/>
</dbReference>
<proteinExistence type="predicted"/>
<accession>A0ABQ8Z9Z7</accession>
<name>A0ABQ8Z9Z7_9EUKA</name>
<feature type="coiled-coil region" evidence="1">
    <location>
        <begin position="408"/>
        <end position="547"/>
    </location>
</feature>
<reference evidence="3" key="1">
    <citation type="submission" date="2022-08" db="EMBL/GenBank/DDBJ databases">
        <title>Novel sulfate-reducing endosymbionts in the free-living metamonad Anaeramoeba.</title>
        <authorList>
            <person name="Jerlstrom-Hultqvist J."/>
            <person name="Cepicka I."/>
            <person name="Gallot-Lavallee L."/>
            <person name="Salas-Leiva D."/>
            <person name="Curtis B.A."/>
            <person name="Zahonova K."/>
            <person name="Pipaliya S."/>
            <person name="Dacks J."/>
            <person name="Roger A.J."/>
        </authorList>
    </citation>
    <scope>NUCLEOTIDE SEQUENCE</scope>
    <source>
        <strain evidence="3">Schooner1</strain>
    </source>
</reference>
<evidence type="ECO:0000256" key="2">
    <source>
        <dbReference type="SAM" id="MobiDB-lite"/>
    </source>
</evidence>
<evidence type="ECO:0000256" key="1">
    <source>
        <dbReference type="SAM" id="Coils"/>
    </source>
</evidence>
<evidence type="ECO:0000313" key="4">
    <source>
        <dbReference type="Proteomes" id="UP001150062"/>
    </source>
</evidence>
<evidence type="ECO:0000313" key="3">
    <source>
        <dbReference type="EMBL" id="KAJ6253680.1"/>
    </source>
</evidence>
<comment type="caution">
    <text evidence="3">The sequence shown here is derived from an EMBL/GenBank/DDBJ whole genome shotgun (WGS) entry which is preliminary data.</text>
</comment>
<organism evidence="3 4">
    <name type="scientific">Anaeramoeba flamelloides</name>
    <dbReference type="NCBI Taxonomy" id="1746091"/>
    <lineage>
        <taxon>Eukaryota</taxon>
        <taxon>Metamonada</taxon>
        <taxon>Anaeramoebidae</taxon>
        <taxon>Anaeramoeba</taxon>
    </lineage>
</organism>
<gene>
    <name evidence="3" type="ORF">M0813_13095</name>
</gene>
<feature type="region of interest" description="Disordered" evidence="2">
    <location>
        <begin position="37"/>
        <end position="76"/>
    </location>
</feature>
<dbReference type="Proteomes" id="UP001150062">
    <property type="component" value="Unassembled WGS sequence"/>
</dbReference>